<dbReference type="AlphaFoldDB" id="A0A076FAV6"/>
<dbReference type="eggNOG" id="ENOG5032MRJ">
    <property type="taxonomic scope" value="Bacteria"/>
</dbReference>
<name>A0A076FAV6_9BACT</name>
<sequence length="250" mass="29255">MILYDQNYKILAISRDSLELLGYSDSDLFFQKHSDISDMFLYQISLYDEQKHFIDYIIKHPEYNLQSIKLKLDDGNIISIHIDIDIMFFKNSNFCYQVKLNKNVGDHTYKTPAKPELRIPKLFEDAMAKKPAQTTNAADGIRLTKEWLFGIPNFIGMKRNAFLVRVAEFIKICKDKYEELSEATLLDDKNHIKEISADIRDRACELKFDPFLGILIKLQTLSDPKEVAAFLNLYMDFIHQIENILKKELK</sequence>
<dbReference type="OrthoDB" id="5359822at2"/>
<proteinExistence type="predicted"/>
<evidence type="ECO:0000313" key="2">
    <source>
        <dbReference type="Proteomes" id="UP000028486"/>
    </source>
</evidence>
<protein>
    <recommendedName>
        <fullName evidence="3">PAS domain-containing protein</fullName>
    </recommendedName>
</protein>
<dbReference type="RefSeq" id="WP_038454768.1">
    <property type="nucleotide sequence ID" value="NZ_CP009043.1"/>
</dbReference>
<evidence type="ECO:0008006" key="3">
    <source>
        <dbReference type="Google" id="ProtNLM"/>
    </source>
</evidence>
<dbReference type="STRING" id="1244531.CIG2463D_1426"/>
<organism evidence="1 2">
    <name type="scientific">Campylobacter iguaniorum</name>
    <dbReference type="NCBI Taxonomy" id="1244531"/>
    <lineage>
        <taxon>Bacteria</taxon>
        <taxon>Pseudomonadati</taxon>
        <taxon>Campylobacterota</taxon>
        <taxon>Epsilonproteobacteria</taxon>
        <taxon>Campylobacterales</taxon>
        <taxon>Campylobacteraceae</taxon>
        <taxon>Campylobacter</taxon>
    </lineage>
</organism>
<accession>A0A076FAV6</accession>
<dbReference type="Proteomes" id="UP000028486">
    <property type="component" value="Chromosome"/>
</dbReference>
<gene>
    <name evidence="1" type="ORF">CIG1485E_1293</name>
</gene>
<keyword evidence="2" id="KW-1185">Reference proteome</keyword>
<dbReference type="KEGG" id="caj:CIG1485E_1293"/>
<evidence type="ECO:0000313" key="1">
    <source>
        <dbReference type="EMBL" id="AII15126.1"/>
    </source>
</evidence>
<reference evidence="2" key="1">
    <citation type="journal article" date="2014" name="Genome Announc.">
        <title>Complete Genome Sequence of Campylobacter iguaniorum Strain 1485ET, Isolated from a Bearded Dragon (Pogona vitticeps).</title>
        <authorList>
            <person name="Gilbert M.J."/>
            <person name="Miller W.G."/>
            <person name="Yee E."/>
            <person name="Kik M."/>
            <person name="Wagenaar J.A."/>
            <person name="Duim B."/>
        </authorList>
    </citation>
    <scope>NUCLEOTIDE SEQUENCE [LARGE SCALE GENOMIC DNA]</scope>
    <source>
        <strain evidence="2">1485E</strain>
    </source>
</reference>
<dbReference type="EMBL" id="CP009043">
    <property type="protein sequence ID" value="AII15126.1"/>
    <property type="molecule type" value="Genomic_DNA"/>
</dbReference>
<dbReference type="HOGENOM" id="CLU_1109810_0_0_7"/>